<organism evidence="1">
    <name type="scientific">viral metagenome</name>
    <dbReference type="NCBI Taxonomy" id="1070528"/>
    <lineage>
        <taxon>unclassified sequences</taxon>
        <taxon>metagenomes</taxon>
        <taxon>organismal metagenomes</taxon>
    </lineage>
</organism>
<proteinExistence type="predicted"/>
<dbReference type="AlphaFoldDB" id="A0A6C0C827"/>
<sequence>MFEYLINQRCWREIVLSRDLNVRIFDHSTLLARECVARRFEYLIIQYCWQGFVLPGDLNV</sequence>
<dbReference type="EMBL" id="MN739356">
    <property type="protein sequence ID" value="QHT00581.1"/>
    <property type="molecule type" value="Genomic_DNA"/>
</dbReference>
<name>A0A6C0C827_9ZZZZ</name>
<reference evidence="1" key="1">
    <citation type="journal article" date="2020" name="Nature">
        <title>Giant virus diversity and host interactions through global metagenomics.</title>
        <authorList>
            <person name="Schulz F."/>
            <person name="Roux S."/>
            <person name="Paez-Espino D."/>
            <person name="Jungbluth S."/>
            <person name="Walsh D.A."/>
            <person name="Denef V.J."/>
            <person name="McMahon K.D."/>
            <person name="Konstantinidis K.T."/>
            <person name="Eloe-Fadrosh E.A."/>
            <person name="Kyrpides N.C."/>
            <person name="Woyke T."/>
        </authorList>
    </citation>
    <scope>NUCLEOTIDE SEQUENCE</scope>
    <source>
        <strain evidence="1">GVMAG-M-3300020192-26</strain>
    </source>
</reference>
<evidence type="ECO:0000313" key="1">
    <source>
        <dbReference type="EMBL" id="QHT00581.1"/>
    </source>
</evidence>
<accession>A0A6C0C827</accession>
<protein>
    <submittedName>
        <fullName evidence="1">Uncharacterized protein</fullName>
    </submittedName>
</protein>